<dbReference type="PANTHER" id="PTHR46193:SF9">
    <property type="entry name" value="HALOACID DEHALOGENASE-LIKE HYDROLASE DOMAIN-CONTAINING PROTEIN SGPP"/>
    <property type="match status" value="1"/>
</dbReference>
<dbReference type="PRINTS" id="PR00413">
    <property type="entry name" value="HADHALOGNASE"/>
</dbReference>
<reference evidence="5" key="1">
    <citation type="submission" date="2021-06" db="EMBL/GenBank/DDBJ databases">
        <title>50 bacteria genomes isolated from Dapeng, Shenzhen, China.</title>
        <authorList>
            <person name="Zheng W."/>
            <person name="Yu S."/>
            <person name="Huang Y."/>
        </authorList>
    </citation>
    <scope>NUCLEOTIDE SEQUENCE</scope>
    <source>
        <strain evidence="5">DP4N28-2</strain>
    </source>
</reference>
<dbReference type="Gene3D" id="3.40.50.1000">
    <property type="entry name" value="HAD superfamily/HAD-like"/>
    <property type="match status" value="1"/>
</dbReference>
<evidence type="ECO:0000256" key="2">
    <source>
        <dbReference type="ARBA" id="ARBA00006171"/>
    </source>
</evidence>
<accession>A0A9Q3S155</accession>
<comment type="caution">
    <text evidence="5">The sequence shown here is derived from an EMBL/GenBank/DDBJ whole genome shotgun (WGS) entry which is preliminary data.</text>
</comment>
<dbReference type="Gene3D" id="1.10.150.240">
    <property type="entry name" value="Putative phosphatase, domain 2"/>
    <property type="match status" value="1"/>
</dbReference>
<dbReference type="InterPro" id="IPR023198">
    <property type="entry name" value="PGP-like_dom2"/>
</dbReference>
<dbReference type="InterPro" id="IPR023214">
    <property type="entry name" value="HAD_sf"/>
</dbReference>
<evidence type="ECO:0000256" key="1">
    <source>
        <dbReference type="ARBA" id="ARBA00001946"/>
    </source>
</evidence>
<dbReference type="InterPro" id="IPR041492">
    <property type="entry name" value="HAD_2"/>
</dbReference>
<protein>
    <submittedName>
        <fullName evidence="5">HAD family phosphatase</fullName>
    </submittedName>
</protein>
<evidence type="ECO:0000256" key="4">
    <source>
        <dbReference type="ARBA" id="ARBA00022842"/>
    </source>
</evidence>
<organism evidence="5 6">
    <name type="scientific">Qipengyuania aquimaris</name>
    <dbReference type="NCBI Taxonomy" id="255984"/>
    <lineage>
        <taxon>Bacteria</taxon>
        <taxon>Pseudomonadati</taxon>
        <taxon>Pseudomonadota</taxon>
        <taxon>Alphaproteobacteria</taxon>
        <taxon>Sphingomonadales</taxon>
        <taxon>Erythrobacteraceae</taxon>
        <taxon>Qipengyuania</taxon>
    </lineage>
</organism>
<evidence type="ECO:0000256" key="3">
    <source>
        <dbReference type="ARBA" id="ARBA00022723"/>
    </source>
</evidence>
<keyword evidence="4" id="KW-0460">Magnesium</keyword>
<dbReference type="CDD" id="cd07505">
    <property type="entry name" value="HAD_BPGM-like"/>
    <property type="match status" value="1"/>
</dbReference>
<dbReference type="InterPro" id="IPR051600">
    <property type="entry name" value="Beta-PGM-like"/>
</dbReference>
<dbReference type="AlphaFoldDB" id="A0A9Q3S155"/>
<comment type="similarity">
    <text evidence="2">Belongs to the HAD-like hydrolase superfamily. CbbY/CbbZ/Gph/YieH family.</text>
</comment>
<dbReference type="InterPro" id="IPR006439">
    <property type="entry name" value="HAD-SF_hydro_IA"/>
</dbReference>
<dbReference type="EMBL" id="JAHVKP010000001">
    <property type="protein sequence ID" value="MBY6218102.1"/>
    <property type="molecule type" value="Genomic_DNA"/>
</dbReference>
<comment type="cofactor">
    <cofactor evidence="1">
        <name>Mg(2+)</name>
        <dbReference type="ChEBI" id="CHEBI:18420"/>
    </cofactor>
</comment>
<proteinExistence type="inferred from homology"/>
<dbReference type="Proteomes" id="UP000824927">
    <property type="component" value="Unassembled WGS sequence"/>
</dbReference>
<dbReference type="Pfam" id="PF13419">
    <property type="entry name" value="HAD_2"/>
    <property type="match status" value="1"/>
</dbReference>
<dbReference type="PANTHER" id="PTHR46193">
    <property type="entry name" value="6-PHOSPHOGLUCONATE PHOSPHATASE"/>
    <property type="match status" value="1"/>
</dbReference>
<gene>
    <name evidence="5" type="ORF">KUV31_07065</name>
</gene>
<dbReference type="GO" id="GO:0003824">
    <property type="term" value="F:catalytic activity"/>
    <property type="evidence" value="ECO:0007669"/>
    <property type="project" value="UniProtKB-ARBA"/>
</dbReference>
<dbReference type="NCBIfam" id="TIGR01509">
    <property type="entry name" value="HAD-SF-IA-v3"/>
    <property type="match status" value="1"/>
</dbReference>
<dbReference type="SUPFAM" id="SSF56784">
    <property type="entry name" value="HAD-like"/>
    <property type="match status" value="1"/>
</dbReference>
<evidence type="ECO:0000313" key="6">
    <source>
        <dbReference type="Proteomes" id="UP000824927"/>
    </source>
</evidence>
<name>A0A9Q3S155_9SPHN</name>
<dbReference type="GO" id="GO:0046872">
    <property type="term" value="F:metal ion binding"/>
    <property type="evidence" value="ECO:0007669"/>
    <property type="project" value="UniProtKB-KW"/>
</dbReference>
<keyword evidence="3" id="KW-0479">Metal-binding</keyword>
<dbReference type="InterPro" id="IPR036412">
    <property type="entry name" value="HAD-like_sf"/>
</dbReference>
<sequence length="199" mass="22165">MDGVLIDAKDWHYEALNRALGHFGYTISRESHLSTFDGLPTRAKLDMMAASRGLPSGLHEFLNALKQNYTLEYSNMRCKPVFNHQYALSRLKADGYLTAVCSNSVRQSVEEMMRLSALSGYLDLLMSNEDVTKGKPDPEMYNVAMEKLGVRPEECLILEDNDHGIEAAIASGGHLMKIGVPDDVTYRAIITRIHEIDGG</sequence>
<evidence type="ECO:0000313" key="5">
    <source>
        <dbReference type="EMBL" id="MBY6218102.1"/>
    </source>
</evidence>